<keyword evidence="2" id="KW-0489">Methyltransferase</keyword>
<accession>A0AAD5TUW9</accession>
<feature type="region of interest" description="Disordered" evidence="6">
    <location>
        <begin position="1"/>
        <end position="25"/>
    </location>
</feature>
<comment type="caution">
    <text evidence="7">The sequence shown here is derived from an EMBL/GenBank/DDBJ whole genome shotgun (WGS) entry which is preliminary data.</text>
</comment>
<evidence type="ECO:0008006" key="9">
    <source>
        <dbReference type="Google" id="ProtNLM"/>
    </source>
</evidence>
<evidence type="ECO:0000256" key="1">
    <source>
        <dbReference type="ARBA" id="ARBA00010815"/>
    </source>
</evidence>
<dbReference type="SUPFAM" id="SSF53335">
    <property type="entry name" value="S-adenosyl-L-methionine-dependent methyltransferases"/>
    <property type="match status" value="1"/>
</dbReference>
<keyword evidence="3" id="KW-0808">Transferase</keyword>
<organism evidence="7 8">
    <name type="scientific">Geranomyces variabilis</name>
    <dbReference type="NCBI Taxonomy" id="109894"/>
    <lineage>
        <taxon>Eukaryota</taxon>
        <taxon>Fungi</taxon>
        <taxon>Fungi incertae sedis</taxon>
        <taxon>Chytridiomycota</taxon>
        <taxon>Chytridiomycota incertae sedis</taxon>
        <taxon>Chytridiomycetes</taxon>
        <taxon>Spizellomycetales</taxon>
        <taxon>Powellomycetaceae</taxon>
        <taxon>Geranomyces</taxon>
    </lineage>
</organism>
<evidence type="ECO:0000256" key="5">
    <source>
        <dbReference type="ARBA" id="ARBA00023098"/>
    </source>
</evidence>
<dbReference type="Pfam" id="PF02353">
    <property type="entry name" value="CMAS"/>
    <property type="match status" value="1"/>
</dbReference>
<protein>
    <recommendedName>
        <fullName evidence="9">Cyclopropane-fatty-acyl-phospholipid synthase</fullName>
    </recommendedName>
</protein>
<reference evidence="7" key="1">
    <citation type="submission" date="2020-05" db="EMBL/GenBank/DDBJ databases">
        <title>Phylogenomic resolution of chytrid fungi.</title>
        <authorList>
            <person name="Stajich J.E."/>
            <person name="Amses K."/>
            <person name="Simmons R."/>
            <person name="Seto K."/>
            <person name="Myers J."/>
            <person name="Bonds A."/>
            <person name="Quandt C.A."/>
            <person name="Barry K."/>
            <person name="Liu P."/>
            <person name="Grigoriev I."/>
            <person name="Longcore J.E."/>
            <person name="James T.Y."/>
        </authorList>
    </citation>
    <scope>NUCLEOTIDE SEQUENCE</scope>
    <source>
        <strain evidence="7">JEL0379</strain>
    </source>
</reference>
<keyword evidence="8" id="KW-1185">Reference proteome</keyword>
<proteinExistence type="inferred from homology"/>
<dbReference type="AlphaFoldDB" id="A0AAD5TUW9"/>
<sequence>MQTIKHVLEPSTGPSVPLPPPPPAKQLQVASQSRFAWRSLLPVRAAINTAQAACFKTLSRTTVGFLTMTLPDGTVHKFGDTAAPDSLRAAITVLDDAFWVRVALFSTMGFAESYMADQIRVDHLATLLGVLTRNRDRYQEMNLLPVGLNKVLNGILHSRIPNTIMNAVGNIRAHYDLGNEMFACFLDPTMMYSCPIWATATTTDGEATNESATDTLERAQLRKIDRMLELAGIRDGDRVLEIGTGWGALAIRCARKFESCTVTTLTLSAEQKRLADARIAAAGLSARITVLLLDYRHMDPRRHGGTFDRVVAIEMLEAVGPEFLPVFFAKCDELLHPTRGTVALQVITMPDARYEQYLKRVDFIQRHIFPGGHCPSLPALIAACYSGSKGNLVLDEMQNIGPHYAKALRLWREAFTANCARVAADHGLEDKYDAEFRRKWEFYFAYCEAGFATRTLGNAQIRFSRCGNLELAENIPL</sequence>
<dbReference type="GO" id="GO:0032259">
    <property type="term" value="P:methylation"/>
    <property type="evidence" value="ECO:0007669"/>
    <property type="project" value="UniProtKB-KW"/>
</dbReference>
<dbReference type="PIRSF" id="PIRSF003085">
    <property type="entry name" value="CMAS"/>
    <property type="match status" value="1"/>
</dbReference>
<dbReference type="CDD" id="cd02440">
    <property type="entry name" value="AdoMet_MTases"/>
    <property type="match status" value="1"/>
</dbReference>
<gene>
    <name evidence="7" type="ORF">HDU87_000101</name>
</gene>
<dbReference type="GO" id="GO:0008610">
    <property type="term" value="P:lipid biosynthetic process"/>
    <property type="evidence" value="ECO:0007669"/>
    <property type="project" value="InterPro"/>
</dbReference>
<dbReference type="InterPro" id="IPR050723">
    <property type="entry name" value="CFA/CMAS"/>
</dbReference>
<evidence type="ECO:0000256" key="6">
    <source>
        <dbReference type="SAM" id="MobiDB-lite"/>
    </source>
</evidence>
<keyword evidence="4" id="KW-0949">S-adenosyl-L-methionine</keyword>
<evidence type="ECO:0000256" key="2">
    <source>
        <dbReference type="ARBA" id="ARBA00022603"/>
    </source>
</evidence>
<evidence type="ECO:0000313" key="7">
    <source>
        <dbReference type="EMBL" id="KAJ3185479.1"/>
    </source>
</evidence>
<dbReference type="InterPro" id="IPR029063">
    <property type="entry name" value="SAM-dependent_MTases_sf"/>
</dbReference>
<dbReference type="PANTHER" id="PTHR43667">
    <property type="entry name" value="CYCLOPROPANE-FATTY-ACYL-PHOSPHOLIPID SYNTHASE"/>
    <property type="match status" value="1"/>
</dbReference>
<dbReference type="PANTHER" id="PTHR43667:SF2">
    <property type="entry name" value="FATTY ACID C-METHYL TRANSFERASE"/>
    <property type="match status" value="1"/>
</dbReference>
<evidence type="ECO:0000256" key="3">
    <source>
        <dbReference type="ARBA" id="ARBA00022679"/>
    </source>
</evidence>
<comment type="similarity">
    <text evidence="1">Belongs to the CFA/CMAS family.</text>
</comment>
<evidence type="ECO:0000313" key="8">
    <source>
        <dbReference type="Proteomes" id="UP001212152"/>
    </source>
</evidence>
<dbReference type="Gene3D" id="3.40.50.150">
    <property type="entry name" value="Vaccinia Virus protein VP39"/>
    <property type="match status" value="1"/>
</dbReference>
<dbReference type="InterPro" id="IPR003333">
    <property type="entry name" value="CMAS"/>
</dbReference>
<dbReference type="EMBL" id="JADGJQ010000001">
    <property type="protein sequence ID" value="KAJ3185479.1"/>
    <property type="molecule type" value="Genomic_DNA"/>
</dbReference>
<name>A0AAD5TUW9_9FUNG</name>
<keyword evidence="5" id="KW-0443">Lipid metabolism</keyword>
<evidence type="ECO:0000256" key="4">
    <source>
        <dbReference type="ARBA" id="ARBA00022691"/>
    </source>
</evidence>
<dbReference type="GO" id="GO:0008168">
    <property type="term" value="F:methyltransferase activity"/>
    <property type="evidence" value="ECO:0007669"/>
    <property type="project" value="UniProtKB-KW"/>
</dbReference>
<dbReference type="Proteomes" id="UP001212152">
    <property type="component" value="Unassembled WGS sequence"/>
</dbReference>